<dbReference type="GO" id="GO:0003824">
    <property type="term" value="F:catalytic activity"/>
    <property type="evidence" value="ECO:0007669"/>
    <property type="project" value="InterPro"/>
</dbReference>
<feature type="domain" description="Amidase" evidence="2">
    <location>
        <begin position="48"/>
        <end position="468"/>
    </location>
</feature>
<dbReference type="Proteomes" id="UP000295301">
    <property type="component" value="Unassembled WGS sequence"/>
</dbReference>
<evidence type="ECO:0000313" key="3">
    <source>
        <dbReference type="EMBL" id="TDK45656.1"/>
    </source>
</evidence>
<dbReference type="InterPro" id="IPR036928">
    <property type="entry name" value="AS_sf"/>
</dbReference>
<organism evidence="3 4">
    <name type="scientific">Antarcticimicrobium luteum</name>
    <dbReference type="NCBI Taxonomy" id="2547397"/>
    <lineage>
        <taxon>Bacteria</taxon>
        <taxon>Pseudomonadati</taxon>
        <taxon>Pseudomonadota</taxon>
        <taxon>Alphaproteobacteria</taxon>
        <taxon>Rhodobacterales</taxon>
        <taxon>Paracoccaceae</taxon>
        <taxon>Antarcticimicrobium</taxon>
    </lineage>
</organism>
<dbReference type="PANTHER" id="PTHR11895:SF7">
    <property type="entry name" value="GLUTAMYL-TRNA(GLN) AMIDOTRANSFERASE SUBUNIT A, MITOCHONDRIAL"/>
    <property type="match status" value="1"/>
</dbReference>
<dbReference type="AlphaFoldDB" id="A0A4R5V2I8"/>
<dbReference type="InterPro" id="IPR000120">
    <property type="entry name" value="Amidase"/>
</dbReference>
<dbReference type="OrthoDB" id="9777859at2"/>
<protein>
    <submittedName>
        <fullName evidence="3">Amidase</fullName>
    </submittedName>
</protein>
<dbReference type="InterPro" id="IPR020556">
    <property type="entry name" value="Amidase_CS"/>
</dbReference>
<dbReference type="PROSITE" id="PS00571">
    <property type="entry name" value="AMIDASES"/>
    <property type="match status" value="1"/>
</dbReference>
<evidence type="ECO:0000313" key="4">
    <source>
        <dbReference type="Proteomes" id="UP000295301"/>
    </source>
</evidence>
<dbReference type="Gene3D" id="3.90.1300.10">
    <property type="entry name" value="Amidase signature (AS) domain"/>
    <property type="match status" value="1"/>
</dbReference>
<dbReference type="InterPro" id="IPR023631">
    <property type="entry name" value="Amidase_dom"/>
</dbReference>
<evidence type="ECO:0000256" key="1">
    <source>
        <dbReference type="ARBA" id="ARBA00009199"/>
    </source>
</evidence>
<evidence type="ECO:0000259" key="2">
    <source>
        <dbReference type="Pfam" id="PF01425"/>
    </source>
</evidence>
<sequence length="488" mass="51045">MGAGSNNNARLFSGMTPETYSRSDATTLAQMIRSGEAGRDEVHEAAVRAAAAANAKFNFALALKADASEPTREDGALCGVPTLIKDINGHIAGDPVCFGSRLYQCQTSAQSSHVGLGIQRAGMDVIGVSSAPEFSLEGHTSNLLTGDVRNPWATERSPGGSSGGAAAAVASGAVPVAHGSDIAGSIRVPAAWCGCVGLKPSRGRVSSGPAKDEGGFGLATNMFLTRTVRDAAATLDALSRPFPGDPFRIPTPEGSFLASLGNGGVGGSLRIAVSVEGRMGIPVEPETAAALRDVAGLLEQAGHFVEEFGDPLDGIESLVALTEVWLAGFADQSDRVATAQGRKIDETVFGPVALAAYEWSRRIDLAHFLAAIDHLNRSRRQMGEALEAYDIWLSPVTPAAAPRIADLPTPSTDFRDHIERGMAPAFQHTVAQNVLGLPAMSLPLARHSDGRPIGVQLTAQAGREDLLLHLAAFFEETRPWPLIPPEAR</sequence>
<comment type="caution">
    <text evidence="3">The sequence shown here is derived from an EMBL/GenBank/DDBJ whole genome shotgun (WGS) entry which is preliminary data.</text>
</comment>
<dbReference type="EMBL" id="SMUV01000068">
    <property type="protein sequence ID" value="TDK45656.1"/>
    <property type="molecule type" value="Genomic_DNA"/>
</dbReference>
<comment type="similarity">
    <text evidence="1">Belongs to the amidase family.</text>
</comment>
<proteinExistence type="inferred from homology"/>
<reference evidence="3 4" key="1">
    <citation type="submission" date="2019-03" db="EMBL/GenBank/DDBJ databases">
        <title>Ruegeria lutea sp. nov., a novel strain, isolated from marine sediment, the Masan Bay, South Korea.</title>
        <authorList>
            <person name="Kim J."/>
            <person name="Kim D.-Y."/>
            <person name="Lee S.-S."/>
        </authorList>
    </citation>
    <scope>NUCLEOTIDE SEQUENCE [LARGE SCALE GENOMIC DNA]</scope>
    <source>
        <strain evidence="3 4">318-1</strain>
    </source>
</reference>
<name>A0A4R5V2I8_9RHOB</name>
<gene>
    <name evidence="3" type="ORF">E1832_13400</name>
</gene>
<dbReference type="SUPFAM" id="SSF75304">
    <property type="entry name" value="Amidase signature (AS) enzymes"/>
    <property type="match status" value="1"/>
</dbReference>
<accession>A0A4R5V2I8</accession>
<dbReference type="Pfam" id="PF01425">
    <property type="entry name" value="Amidase"/>
    <property type="match status" value="1"/>
</dbReference>
<dbReference type="PANTHER" id="PTHR11895">
    <property type="entry name" value="TRANSAMIDASE"/>
    <property type="match status" value="1"/>
</dbReference>
<keyword evidence="4" id="KW-1185">Reference proteome</keyword>